<dbReference type="SMART" id="SM00768">
    <property type="entry name" value="X8"/>
    <property type="match status" value="1"/>
</dbReference>
<evidence type="ECO:0000313" key="5">
    <source>
        <dbReference type="Proteomes" id="UP000030748"/>
    </source>
</evidence>
<dbReference type="STRING" id="4155.A0A022QYW1"/>
<sequence length="114" mass="12523">MGKINVFLLLISCIFGVVYGHETNSTLIGQKQLVQWCIAQPSAPQDELQGFIDYACGVVDCSAIQPGAPCYYPNMVVSHADYALNMLYRVKGSCNLYIAKIVMDDPSYGSCNYP</sequence>
<dbReference type="AlphaFoldDB" id="A0A022QYW1"/>
<evidence type="ECO:0000259" key="3">
    <source>
        <dbReference type="SMART" id="SM00768"/>
    </source>
</evidence>
<dbReference type="EMBL" id="KI630900">
    <property type="protein sequence ID" value="EYU31755.1"/>
    <property type="molecule type" value="Genomic_DNA"/>
</dbReference>
<evidence type="ECO:0000256" key="2">
    <source>
        <dbReference type="SAM" id="SignalP"/>
    </source>
</evidence>
<feature type="domain" description="X8" evidence="3">
    <location>
        <begin position="35"/>
        <end position="113"/>
    </location>
</feature>
<proteinExistence type="predicted"/>
<dbReference type="Gene3D" id="1.20.58.1040">
    <property type="match status" value="1"/>
</dbReference>
<reference evidence="4 5" key="1">
    <citation type="journal article" date="2013" name="Proc. Natl. Acad. Sci. U.S.A.">
        <title>Fine-scale variation in meiotic recombination in Mimulus inferred from population shotgun sequencing.</title>
        <authorList>
            <person name="Hellsten U."/>
            <person name="Wright K.M."/>
            <person name="Jenkins J."/>
            <person name="Shu S."/>
            <person name="Yuan Y."/>
            <person name="Wessler S.R."/>
            <person name="Schmutz J."/>
            <person name="Willis J.H."/>
            <person name="Rokhsar D.S."/>
        </authorList>
    </citation>
    <scope>NUCLEOTIDE SEQUENCE [LARGE SCALE GENOMIC DNA]</scope>
    <source>
        <strain evidence="5">cv. DUN x IM62</strain>
    </source>
</reference>
<feature type="signal peptide" evidence="2">
    <location>
        <begin position="1"/>
        <end position="20"/>
    </location>
</feature>
<dbReference type="PANTHER" id="PTHR31044">
    <property type="entry name" value="BETA-1,3 GLUCANASE"/>
    <property type="match status" value="1"/>
</dbReference>
<dbReference type="Pfam" id="PF07983">
    <property type="entry name" value="X8"/>
    <property type="match status" value="1"/>
</dbReference>
<keyword evidence="5" id="KW-1185">Reference proteome</keyword>
<organism evidence="4 5">
    <name type="scientific">Erythranthe guttata</name>
    <name type="common">Yellow monkey flower</name>
    <name type="synonym">Mimulus guttatus</name>
    <dbReference type="NCBI Taxonomy" id="4155"/>
    <lineage>
        <taxon>Eukaryota</taxon>
        <taxon>Viridiplantae</taxon>
        <taxon>Streptophyta</taxon>
        <taxon>Embryophyta</taxon>
        <taxon>Tracheophyta</taxon>
        <taxon>Spermatophyta</taxon>
        <taxon>Magnoliopsida</taxon>
        <taxon>eudicotyledons</taxon>
        <taxon>Gunneridae</taxon>
        <taxon>Pentapetalae</taxon>
        <taxon>asterids</taxon>
        <taxon>lamiids</taxon>
        <taxon>Lamiales</taxon>
        <taxon>Phrymaceae</taxon>
        <taxon>Erythranthe</taxon>
    </lineage>
</organism>
<dbReference type="InterPro" id="IPR044788">
    <property type="entry name" value="X8_dom_prot"/>
</dbReference>
<dbReference type="Proteomes" id="UP000030748">
    <property type="component" value="Unassembled WGS sequence"/>
</dbReference>
<dbReference type="PhylomeDB" id="A0A022QYW1"/>
<feature type="chain" id="PRO_5001507637" description="X8 domain-containing protein" evidence="2">
    <location>
        <begin position="21"/>
        <end position="114"/>
    </location>
</feature>
<dbReference type="GO" id="GO:0009506">
    <property type="term" value="C:plasmodesma"/>
    <property type="evidence" value="ECO:0007669"/>
    <property type="project" value="UniProtKB-ARBA"/>
</dbReference>
<keyword evidence="1 2" id="KW-0732">Signal</keyword>
<gene>
    <name evidence="4" type="ORF">MIMGU_mgv1a024080mg</name>
</gene>
<dbReference type="PANTHER" id="PTHR31044:SF52">
    <property type="entry name" value="OS01G0631500 PROTEIN"/>
    <property type="match status" value="1"/>
</dbReference>
<accession>A0A022QYW1</accession>
<evidence type="ECO:0000313" key="4">
    <source>
        <dbReference type="EMBL" id="EYU31755.1"/>
    </source>
</evidence>
<evidence type="ECO:0000256" key="1">
    <source>
        <dbReference type="ARBA" id="ARBA00022729"/>
    </source>
</evidence>
<name>A0A022QYW1_ERYGU</name>
<protein>
    <recommendedName>
        <fullName evidence="3">X8 domain-containing protein</fullName>
    </recommendedName>
</protein>
<dbReference type="InterPro" id="IPR012946">
    <property type="entry name" value="X8"/>
</dbReference>